<comment type="cofactor">
    <cofactor evidence="1">
        <name>FMN</name>
        <dbReference type="ChEBI" id="CHEBI:58210"/>
    </cofactor>
</comment>
<evidence type="ECO:0000256" key="4">
    <source>
        <dbReference type="ARBA" id="ARBA00038054"/>
    </source>
</evidence>
<dbReference type="GO" id="GO:0004497">
    <property type="term" value="F:monooxygenase activity"/>
    <property type="evidence" value="ECO:0007669"/>
    <property type="project" value="UniProtKB-KW"/>
</dbReference>
<keyword evidence="3" id="KW-0288">FMN</keyword>
<evidence type="ECO:0000313" key="7">
    <source>
        <dbReference type="Proteomes" id="UP000028980"/>
    </source>
</evidence>
<dbReference type="PANTHER" id="PTHR33798:SF5">
    <property type="entry name" value="FLAVIN REDUCTASE LIKE DOMAIN-CONTAINING PROTEIN"/>
    <property type="match status" value="1"/>
</dbReference>
<keyword evidence="6" id="KW-0503">Monooxygenase</keyword>
<dbReference type="GO" id="GO:0010181">
    <property type="term" value="F:FMN binding"/>
    <property type="evidence" value="ECO:0007669"/>
    <property type="project" value="InterPro"/>
</dbReference>
<dbReference type="Gene3D" id="2.30.110.10">
    <property type="entry name" value="Electron Transport, Fmn-binding Protein, Chain A"/>
    <property type="match status" value="1"/>
</dbReference>
<keyword evidence="2" id="KW-0285">Flavoprotein</keyword>
<keyword evidence="6" id="KW-0560">Oxidoreductase</keyword>
<dbReference type="InterPro" id="IPR012349">
    <property type="entry name" value="Split_barrel_FMN-bd"/>
</dbReference>
<protein>
    <submittedName>
        <fullName evidence="6">Cilotriacetate monooxygenase component B</fullName>
    </submittedName>
</protein>
<name>A0A081D7T8_NONUL</name>
<proteinExistence type="inferred from homology"/>
<gene>
    <name evidence="6" type="ORF">JCM19296_562</name>
</gene>
<dbReference type="Pfam" id="PF01613">
    <property type="entry name" value="Flavin_Reduct"/>
    <property type="match status" value="1"/>
</dbReference>
<reference evidence="6 7" key="1">
    <citation type="journal article" date="2014" name="Genome Announc.">
        <title>Draft Genome Sequences of Marine Flavobacterium Nonlabens Strains NR17, NR24, NR27, NR32, NR33, and Ara13.</title>
        <authorList>
            <person name="Nakanishi M."/>
            <person name="Meirelles P."/>
            <person name="Suzuki R."/>
            <person name="Takatani N."/>
            <person name="Mino S."/>
            <person name="Suda W."/>
            <person name="Oshima K."/>
            <person name="Hattori M."/>
            <person name="Ohkuma M."/>
            <person name="Hosokawa M."/>
            <person name="Miyashita K."/>
            <person name="Thompson F.L."/>
            <person name="Niwa A."/>
            <person name="Sawabe T."/>
            <person name="Sawabe T."/>
        </authorList>
    </citation>
    <scope>NUCLEOTIDE SEQUENCE [LARGE SCALE GENOMIC DNA]</scope>
    <source>
        <strain evidence="7">JCM19296</strain>
    </source>
</reference>
<accession>A0A081D7T8</accession>
<dbReference type="SMART" id="SM00903">
    <property type="entry name" value="Flavin_Reduct"/>
    <property type="match status" value="1"/>
</dbReference>
<evidence type="ECO:0000256" key="1">
    <source>
        <dbReference type="ARBA" id="ARBA00001917"/>
    </source>
</evidence>
<organism evidence="6 7">
    <name type="scientific">Nonlabens ulvanivorans</name>
    <name type="common">Persicivirga ulvanivorans</name>
    <dbReference type="NCBI Taxonomy" id="906888"/>
    <lineage>
        <taxon>Bacteria</taxon>
        <taxon>Pseudomonadati</taxon>
        <taxon>Bacteroidota</taxon>
        <taxon>Flavobacteriia</taxon>
        <taxon>Flavobacteriales</taxon>
        <taxon>Flavobacteriaceae</taxon>
        <taxon>Nonlabens</taxon>
    </lineage>
</organism>
<sequence>MLGAVQPRPIAFASTIDEDGNVNLSPYSFFNVFSANPPIMIFSPARRVRDNSIKHTLINARATGEVVINIVNYDIVQQMSLSSTEYGADVDEFVKSGLTAVASDMIAPPRVAESPVQFECKVKEIVELGQEGGAGNLIICEVVMVHVNDEVLDEDGKIDQVKIDTVARMGGNWYCRSKDAMFEVPKPLATLGVGVDALPDHARNSIILTGNDLGKLGNIEAIPDRESVIAYAKAEKLSILDNKEKHIRAQELILEGNIIDAWKIILL</sequence>
<dbReference type="InterPro" id="IPR002563">
    <property type="entry name" value="Flavin_Rdtase-like_dom"/>
</dbReference>
<dbReference type="SUPFAM" id="SSF50475">
    <property type="entry name" value="FMN-binding split barrel"/>
    <property type="match status" value="1"/>
</dbReference>
<dbReference type="PANTHER" id="PTHR33798">
    <property type="entry name" value="FLAVOPROTEIN OXYGENASE"/>
    <property type="match status" value="1"/>
</dbReference>
<dbReference type="AlphaFoldDB" id="A0A081D7T8"/>
<evidence type="ECO:0000256" key="2">
    <source>
        <dbReference type="ARBA" id="ARBA00022630"/>
    </source>
</evidence>
<evidence type="ECO:0000259" key="5">
    <source>
        <dbReference type="SMART" id="SM00903"/>
    </source>
</evidence>
<evidence type="ECO:0000313" key="6">
    <source>
        <dbReference type="EMBL" id="GAK74984.1"/>
    </source>
</evidence>
<comment type="caution">
    <text evidence="6">The sequence shown here is derived from an EMBL/GenBank/DDBJ whole genome shotgun (WGS) entry which is preliminary data.</text>
</comment>
<feature type="domain" description="Flavin reductase like" evidence="5">
    <location>
        <begin position="4"/>
        <end position="160"/>
    </location>
</feature>
<dbReference type="GO" id="GO:0016646">
    <property type="term" value="F:oxidoreductase activity, acting on the CH-NH group of donors, NAD or NADP as acceptor"/>
    <property type="evidence" value="ECO:0007669"/>
    <property type="project" value="UniProtKB-ARBA"/>
</dbReference>
<evidence type="ECO:0000256" key="3">
    <source>
        <dbReference type="ARBA" id="ARBA00022643"/>
    </source>
</evidence>
<dbReference type="Proteomes" id="UP000028980">
    <property type="component" value="Unassembled WGS sequence"/>
</dbReference>
<dbReference type="EMBL" id="BBLG01000001">
    <property type="protein sequence ID" value="GAK74984.1"/>
    <property type="molecule type" value="Genomic_DNA"/>
</dbReference>
<comment type="similarity">
    <text evidence="4">Belongs to the flavoredoxin family.</text>
</comment>